<evidence type="ECO:0000313" key="2">
    <source>
        <dbReference type="EMBL" id="MCD1294776.1"/>
    </source>
</evidence>
<evidence type="ECO:0000256" key="1">
    <source>
        <dbReference type="SAM" id="Phobius"/>
    </source>
</evidence>
<organism evidence="2 3">
    <name type="scientific">Methanooceanicella nereidis</name>
    <dbReference type="NCBI Taxonomy" id="2052831"/>
    <lineage>
        <taxon>Archaea</taxon>
        <taxon>Methanobacteriati</taxon>
        <taxon>Methanobacteriota</taxon>
        <taxon>Stenosarchaea group</taxon>
        <taxon>Methanomicrobia</taxon>
        <taxon>Methanocellales</taxon>
        <taxon>Methanocellaceae</taxon>
        <taxon>Methanooceanicella</taxon>
    </lineage>
</organism>
<dbReference type="AlphaFoldDB" id="A0AAP2W766"/>
<gene>
    <name evidence="2" type="ORF">CUJ83_07160</name>
</gene>
<reference evidence="2 3" key="1">
    <citation type="submission" date="2017-11" db="EMBL/GenBank/DDBJ databases">
        <title>Isolation and Characterization of Family Methanocellaceae Species from Potential Methane Hydrate Area Offshore Southwestern Taiwan.</title>
        <authorList>
            <person name="Zhang W.-L."/>
            <person name="Chen W.-C."/>
            <person name="Lai M.-C."/>
            <person name="Chen S.-C."/>
        </authorList>
    </citation>
    <scope>NUCLEOTIDE SEQUENCE [LARGE SCALE GENOMIC DNA]</scope>
    <source>
        <strain evidence="2 3">CWC-04</strain>
    </source>
</reference>
<comment type="caution">
    <text evidence="2">The sequence shown here is derived from an EMBL/GenBank/DDBJ whole genome shotgun (WGS) entry which is preliminary data.</text>
</comment>
<dbReference type="Proteomes" id="UP001320159">
    <property type="component" value="Unassembled WGS sequence"/>
</dbReference>
<evidence type="ECO:0000313" key="3">
    <source>
        <dbReference type="Proteomes" id="UP001320159"/>
    </source>
</evidence>
<keyword evidence="3" id="KW-1185">Reference proteome</keyword>
<name>A0AAP2W766_9EURY</name>
<protein>
    <submittedName>
        <fullName evidence="2">Uncharacterized protein</fullName>
    </submittedName>
</protein>
<sequence>MKFNKWTIVILLISIFFLVYIMEYCQTNTNNIINDNLSYIPIDDLQPVASPSSNNSSYAFCIPDNDYVINNIKWSSYPNLEKGYILVADVVGPNQVLNYKFIDVQLLTEVKNTDNEAEIYDQLCCVAREARKIYGPDGGINIYGTKGGVEHYHVEILPHDNIIYCRGWESQIL</sequence>
<dbReference type="RefSeq" id="WP_230741612.1">
    <property type="nucleotide sequence ID" value="NZ_PGCK01000005.1"/>
</dbReference>
<keyword evidence="1" id="KW-1133">Transmembrane helix</keyword>
<dbReference type="EMBL" id="PGCK01000005">
    <property type="protein sequence ID" value="MCD1294776.1"/>
    <property type="molecule type" value="Genomic_DNA"/>
</dbReference>
<feature type="transmembrane region" description="Helical" evidence="1">
    <location>
        <begin position="6"/>
        <end position="25"/>
    </location>
</feature>
<accession>A0AAP2W766</accession>
<proteinExistence type="predicted"/>
<keyword evidence="1" id="KW-0472">Membrane</keyword>
<keyword evidence="1" id="KW-0812">Transmembrane</keyword>